<evidence type="ECO:0000313" key="2">
    <source>
        <dbReference type="Proteomes" id="UP000503251"/>
    </source>
</evidence>
<keyword evidence="2" id="KW-1185">Reference proteome</keyword>
<dbReference type="Pfam" id="PF10670">
    <property type="entry name" value="DUF4198"/>
    <property type="match status" value="1"/>
</dbReference>
<dbReference type="EMBL" id="CP039543">
    <property type="protein sequence ID" value="QJT10631.1"/>
    <property type="molecule type" value="Genomic_DNA"/>
</dbReference>
<protein>
    <submittedName>
        <fullName evidence="1">DUF4198 domain-containing protein</fullName>
    </submittedName>
</protein>
<evidence type="ECO:0000313" key="1">
    <source>
        <dbReference type="EMBL" id="QJT10631.1"/>
    </source>
</evidence>
<reference evidence="1 2" key="1">
    <citation type="submission" date="2019-04" db="EMBL/GenBank/DDBJ databases">
        <title>Isolation and culture of sulfate reducing bacteria from the cold seep of the South China Sea.</title>
        <authorList>
            <person name="Sun C."/>
            <person name="Liu R."/>
        </authorList>
    </citation>
    <scope>NUCLEOTIDE SEQUENCE [LARGE SCALE GENOMIC DNA]</scope>
    <source>
        <strain evidence="1 2">CS1</strain>
    </source>
</reference>
<gene>
    <name evidence="1" type="ORF">E8L03_17670</name>
</gene>
<proteinExistence type="predicted"/>
<accession>A0ABX6NK91</accession>
<name>A0ABX6NK91_9BACT</name>
<dbReference type="InterPro" id="IPR019613">
    <property type="entry name" value="DUF4198"/>
</dbReference>
<organism evidence="1 2">
    <name type="scientific">Oceanidesulfovibrio marinus</name>
    <dbReference type="NCBI Taxonomy" id="370038"/>
    <lineage>
        <taxon>Bacteria</taxon>
        <taxon>Pseudomonadati</taxon>
        <taxon>Thermodesulfobacteriota</taxon>
        <taxon>Desulfovibrionia</taxon>
        <taxon>Desulfovibrionales</taxon>
        <taxon>Desulfovibrionaceae</taxon>
        <taxon>Oceanidesulfovibrio</taxon>
    </lineage>
</organism>
<dbReference type="Proteomes" id="UP000503251">
    <property type="component" value="Chromosome"/>
</dbReference>
<sequence>MSAGTYLVGAYYKLTPWVEASDGTWHMDKTRKDFKDTPRICYLSSMQSKAVVVVGNDDGSYATTPLGKGLEITPLNKASEFRQGEAIKFKLTRDGERVKMASIVGSFSGYSEDEMSFPFYAKTNIDGVFEFKPLQAGTWYLSTSIESPSGNPDCETRIEKTSIVFTVK</sequence>
<dbReference type="SUPFAM" id="SSF117074">
    <property type="entry name" value="Hypothetical protein PA1324"/>
    <property type="match status" value="1"/>
</dbReference>